<feature type="transmembrane region" description="Helical" evidence="1">
    <location>
        <begin position="67"/>
        <end position="95"/>
    </location>
</feature>
<organism evidence="2 3">
    <name type="scientific">Massilia agrisoli</name>
    <dbReference type="NCBI Taxonomy" id="2892444"/>
    <lineage>
        <taxon>Bacteria</taxon>
        <taxon>Pseudomonadati</taxon>
        <taxon>Pseudomonadota</taxon>
        <taxon>Betaproteobacteria</taxon>
        <taxon>Burkholderiales</taxon>
        <taxon>Oxalobacteraceae</taxon>
        <taxon>Telluria group</taxon>
        <taxon>Massilia</taxon>
    </lineage>
</organism>
<sequence>MTSLTFDTTEVFILSANPTASSAAGSLALTAGCPPVTLLPAFAVAALLILLPAAVAREAGLAVAAGFAFPLAGAGTASAVSVALMAGFVSLLFMMPPL</sequence>
<name>A0ABS8IQ16_9BURK</name>
<evidence type="ECO:0000313" key="2">
    <source>
        <dbReference type="EMBL" id="MCC6070727.1"/>
    </source>
</evidence>
<feature type="transmembrane region" description="Helical" evidence="1">
    <location>
        <begin position="36"/>
        <end position="55"/>
    </location>
</feature>
<accession>A0ABS8IQ16</accession>
<protein>
    <submittedName>
        <fullName evidence="2">Uncharacterized protein</fullName>
    </submittedName>
</protein>
<evidence type="ECO:0000256" key="1">
    <source>
        <dbReference type="SAM" id="Phobius"/>
    </source>
</evidence>
<dbReference type="EMBL" id="JAJHPV010000010">
    <property type="protein sequence ID" value="MCC6070727.1"/>
    <property type="molecule type" value="Genomic_DNA"/>
</dbReference>
<keyword evidence="1" id="KW-0812">Transmembrane</keyword>
<keyword evidence="1" id="KW-0472">Membrane</keyword>
<dbReference type="Proteomes" id="UP001198701">
    <property type="component" value="Unassembled WGS sequence"/>
</dbReference>
<comment type="caution">
    <text evidence="2">The sequence shown here is derived from an EMBL/GenBank/DDBJ whole genome shotgun (WGS) entry which is preliminary data.</text>
</comment>
<dbReference type="RefSeq" id="WP_229431646.1">
    <property type="nucleotide sequence ID" value="NZ_JAJHPV010000010.1"/>
</dbReference>
<keyword evidence="1" id="KW-1133">Transmembrane helix</keyword>
<reference evidence="2 3" key="1">
    <citation type="submission" date="2021-11" db="EMBL/GenBank/DDBJ databases">
        <authorList>
            <person name="Huq M.A."/>
        </authorList>
    </citation>
    <scope>NUCLEOTIDE SEQUENCE [LARGE SCALE GENOMIC DNA]</scope>
    <source>
        <strain evidence="2 3">MAHUQ-52</strain>
    </source>
</reference>
<proteinExistence type="predicted"/>
<keyword evidence="3" id="KW-1185">Reference proteome</keyword>
<evidence type="ECO:0000313" key="3">
    <source>
        <dbReference type="Proteomes" id="UP001198701"/>
    </source>
</evidence>
<gene>
    <name evidence="2" type="ORF">LMJ30_07130</name>
</gene>